<feature type="transmembrane region" description="Helical" evidence="2">
    <location>
        <begin position="87"/>
        <end position="108"/>
    </location>
</feature>
<evidence type="ECO:0000259" key="3">
    <source>
        <dbReference type="PROSITE" id="PS50076"/>
    </source>
</evidence>
<dbReference type="GO" id="GO:0044183">
    <property type="term" value="F:protein folding chaperone"/>
    <property type="evidence" value="ECO:0007669"/>
    <property type="project" value="TreeGrafter"/>
</dbReference>
<dbReference type="PROSITE" id="PS50076">
    <property type="entry name" value="DNAJ_2"/>
    <property type="match status" value="1"/>
</dbReference>
<keyword evidence="5" id="KW-1185">Reference proteome</keyword>
<dbReference type="SUPFAM" id="SSF46565">
    <property type="entry name" value="Chaperone J-domain"/>
    <property type="match status" value="1"/>
</dbReference>
<feature type="compositionally biased region" description="Polar residues" evidence="1">
    <location>
        <begin position="584"/>
        <end position="599"/>
    </location>
</feature>
<dbReference type="SMART" id="SM00271">
    <property type="entry name" value="DnaJ"/>
    <property type="match status" value="1"/>
</dbReference>
<dbReference type="Pfam" id="PF00226">
    <property type="entry name" value="DnaJ"/>
    <property type="match status" value="1"/>
</dbReference>
<evidence type="ECO:0000313" key="4">
    <source>
        <dbReference type="EMBL" id="PPQ79153.1"/>
    </source>
</evidence>
<dbReference type="GO" id="GO:0005634">
    <property type="term" value="C:nucleus"/>
    <property type="evidence" value="ECO:0007669"/>
    <property type="project" value="TreeGrafter"/>
</dbReference>
<feature type="region of interest" description="Disordered" evidence="1">
    <location>
        <begin position="582"/>
        <end position="602"/>
    </location>
</feature>
<dbReference type="GO" id="GO:0051087">
    <property type="term" value="F:protein-folding chaperone binding"/>
    <property type="evidence" value="ECO:0007669"/>
    <property type="project" value="TreeGrafter"/>
</dbReference>
<protein>
    <recommendedName>
        <fullName evidence="3">J domain-containing protein</fullName>
    </recommendedName>
</protein>
<dbReference type="Proteomes" id="UP000284706">
    <property type="component" value="Unassembled WGS sequence"/>
</dbReference>
<evidence type="ECO:0000256" key="1">
    <source>
        <dbReference type="SAM" id="MobiDB-lite"/>
    </source>
</evidence>
<name>A0A409WKS9_9AGAR</name>
<dbReference type="GO" id="GO:0005737">
    <property type="term" value="C:cytoplasm"/>
    <property type="evidence" value="ECO:0007669"/>
    <property type="project" value="TreeGrafter"/>
</dbReference>
<accession>A0A409WKS9</accession>
<dbReference type="CDD" id="cd06257">
    <property type="entry name" value="DnaJ"/>
    <property type="match status" value="1"/>
</dbReference>
<feature type="compositionally biased region" description="Polar residues" evidence="1">
    <location>
        <begin position="512"/>
        <end position="525"/>
    </location>
</feature>
<gene>
    <name evidence="4" type="ORF">CVT26_004103</name>
</gene>
<dbReference type="PANTHER" id="PTHR43948">
    <property type="entry name" value="DNAJ HOMOLOG SUBFAMILY B"/>
    <property type="match status" value="1"/>
</dbReference>
<feature type="region of interest" description="Disordered" evidence="1">
    <location>
        <begin position="656"/>
        <end position="675"/>
    </location>
</feature>
<dbReference type="InParanoid" id="A0A409WKS9"/>
<keyword evidence="2" id="KW-1133">Transmembrane helix</keyword>
<dbReference type="EMBL" id="NHYE01005019">
    <property type="protein sequence ID" value="PPQ79153.1"/>
    <property type="molecule type" value="Genomic_DNA"/>
</dbReference>
<feature type="non-terminal residue" evidence="4">
    <location>
        <position position="1"/>
    </location>
</feature>
<feature type="compositionally biased region" description="Low complexity" evidence="1">
    <location>
        <begin position="526"/>
        <end position="537"/>
    </location>
</feature>
<comment type="caution">
    <text evidence="4">The sequence shown here is derived from an EMBL/GenBank/DDBJ whole genome shotgun (WGS) entry which is preliminary data.</text>
</comment>
<dbReference type="AlphaFoldDB" id="A0A409WKS9"/>
<keyword evidence="2" id="KW-0812">Transmembrane</keyword>
<feature type="transmembrane region" description="Helical" evidence="2">
    <location>
        <begin position="249"/>
        <end position="270"/>
    </location>
</feature>
<feature type="transmembrane region" description="Helical" evidence="2">
    <location>
        <begin position="826"/>
        <end position="853"/>
    </location>
</feature>
<dbReference type="PRINTS" id="PR00625">
    <property type="entry name" value="JDOMAIN"/>
</dbReference>
<dbReference type="InterPro" id="IPR001623">
    <property type="entry name" value="DnaJ_domain"/>
</dbReference>
<dbReference type="STRING" id="231916.A0A409WKS9"/>
<feature type="transmembrane region" description="Helical" evidence="2">
    <location>
        <begin position="128"/>
        <end position="147"/>
    </location>
</feature>
<dbReference type="GO" id="GO:0051082">
    <property type="term" value="F:unfolded protein binding"/>
    <property type="evidence" value="ECO:0007669"/>
    <property type="project" value="TreeGrafter"/>
</dbReference>
<feature type="region of interest" description="Disordered" evidence="1">
    <location>
        <begin position="512"/>
        <end position="561"/>
    </location>
</feature>
<feature type="domain" description="J" evidence="3">
    <location>
        <begin position="695"/>
        <end position="765"/>
    </location>
</feature>
<dbReference type="PANTHER" id="PTHR43948:SF21">
    <property type="entry name" value="DNAJ DOMAIN-CONTAINING PROTEIN"/>
    <property type="match status" value="1"/>
</dbReference>
<evidence type="ECO:0000256" key="2">
    <source>
        <dbReference type="SAM" id="Phobius"/>
    </source>
</evidence>
<dbReference type="Gene3D" id="1.10.287.110">
    <property type="entry name" value="DnaJ domain"/>
    <property type="match status" value="1"/>
</dbReference>
<evidence type="ECO:0000313" key="5">
    <source>
        <dbReference type="Proteomes" id="UP000284706"/>
    </source>
</evidence>
<feature type="transmembrane region" description="Helical" evidence="2">
    <location>
        <begin position="186"/>
        <end position="205"/>
    </location>
</feature>
<keyword evidence="2" id="KW-0472">Membrane</keyword>
<sequence>FLYSSSAFFKPSIFPLAVTITSWTQEDQLAFLTMSGIANFLPTSIALSSDSSIGNILSDVPLFSNQNVRLVYISASRMELNVPRLSIFLYGSTFLAFTAATLDLAQTLARGPREGDSDINLSTVWGVLYARELLFAFSFGLLNLFFWKLVACRPVEEISLSNVDSKPQSQQEHSANWHRWGLVGMFLKWASLAATLSIPLLQILWRLLPNQRQYGSIYIASTTIETVLAAVFALKLVLNVCISPQEWWFALRSCVVPMFALAVQIGLGIGNLTEFAFTESTLGRLLRGIEVYFLILHDLHATFRVHGSVPRSREKTSQSSEFQIKSRKSTILPISSLDLDFGTKDTGTGLKPARQIDNSPRTSRFSEIFPHRASRLTILQGQPLASPVPTTKVDEDSEHILVTRLSGYQQSASFLVLGSPTDLLASSGTALEGSPISSQLETGYDTSQPGKVDAVFQAGLETEQNDDFTNFKYPVSDSASSLSQQRDSIQYILQQQAEVEQSIVELALAPQANTGSSTAQNSKTRSTANSNKSASTSHQSDFSLSVFPVPPDLSKDADAPSKSLDVAREEIGVTIESIVISPDGNASSQDKATGISDDSMSGKHIDLDPAQAKLVDSTAKLSEQFRGTKGTSAETGPASALRPMLLPSMVPTPRQDAGMVTGMPSERSGRPTAVAPPLPATKCSYLWTTMSQFPDYYSILGVSKTASQEQIRQAYRKESLKTHPDRLVNATPAEVRQATERFQAVADAYYVLSNPERRREYDHLYQSRADRTTDPQSSSSFFSQFAGMFGASAPNGPNAAQPDANGVFTDVFDELLRPEVERRVPFWGWLGAVCGAGIGFIIANIPGLLFGAFAGNRLGAVRDAKGKSVAAVFNDLGGQQKAEILRALAMKVLGSAL</sequence>
<dbReference type="InterPro" id="IPR036869">
    <property type="entry name" value="J_dom_sf"/>
</dbReference>
<organism evidence="4 5">
    <name type="scientific">Gymnopilus dilepis</name>
    <dbReference type="NCBI Taxonomy" id="231916"/>
    <lineage>
        <taxon>Eukaryota</taxon>
        <taxon>Fungi</taxon>
        <taxon>Dikarya</taxon>
        <taxon>Basidiomycota</taxon>
        <taxon>Agaricomycotina</taxon>
        <taxon>Agaricomycetes</taxon>
        <taxon>Agaricomycetidae</taxon>
        <taxon>Agaricales</taxon>
        <taxon>Agaricineae</taxon>
        <taxon>Hymenogastraceae</taxon>
        <taxon>Gymnopilus</taxon>
    </lineage>
</organism>
<proteinExistence type="predicted"/>
<reference evidence="4 5" key="1">
    <citation type="journal article" date="2018" name="Evol. Lett.">
        <title>Horizontal gene cluster transfer increased hallucinogenic mushroom diversity.</title>
        <authorList>
            <person name="Reynolds H.T."/>
            <person name="Vijayakumar V."/>
            <person name="Gluck-Thaler E."/>
            <person name="Korotkin H.B."/>
            <person name="Matheny P.B."/>
            <person name="Slot J.C."/>
        </authorList>
    </citation>
    <scope>NUCLEOTIDE SEQUENCE [LARGE SCALE GENOMIC DNA]</scope>
    <source>
        <strain evidence="4 5">SRW20</strain>
    </source>
</reference>
<dbReference type="OrthoDB" id="442087at2759"/>
<feature type="transmembrane region" description="Helical" evidence="2">
    <location>
        <begin position="217"/>
        <end position="237"/>
    </location>
</feature>